<feature type="compositionally biased region" description="Low complexity" evidence="2">
    <location>
        <begin position="762"/>
        <end position="789"/>
    </location>
</feature>
<proteinExistence type="predicted"/>
<reference evidence="4" key="1">
    <citation type="submission" date="2020-06" db="EMBL/GenBank/DDBJ databases">
        <title>Draft genome of Bugula neritina, a colonial animal packing powerful symbionts and potential medicines.</title>
        <authorList>
            <person name="Rayko M."/>
        </authorList>
    </citation>
    <scope>NUCLEOTIDE SEQUENCE [LARGE SCALE GENOMIC DNA]</scope>
    <source>
        <strain evidence="4">Kwan_BN1</strain>
    </source>
</reference>
<dbReference type="InterPro" id="IPR035899">
    <property type="entry name" value="DBL_dom_sf"/>
</dbReference>
<dbReference type="OrthoDB" id="10256089at2759"/>
<dbReference type="GO" id="GO:0019898">
    <property type="term" value="C:extrinsic component of membrane"/>
    <property type="evidence" value="ECO:0007669"/>
    <property type="project" value="TreeGrafter"/>
</dbReference>
<dbReference type="SUPFAM" id="SSF48065">
    <property type="entry name" value="DBL homology domain (DH-domain)"/>
    <property type="match status" value="1"/>
</dbReference>
<accession>A0A7J7J6N6</accession>
<dbReference type="Pfam" id="PF00621">
    <property type="entry name" value="RhoGEF"/>
    <property type="match status" value="1"/>
</dbReference>
<dbReference type="Gene3D" id="2.30.29.30">
    <property type="entry name" value="Pleckstrin-homology domain (PH domain)/Phosphotyrosine-binding domain (PTB)"/>
    <property type="match status" value="1"/>
</dbReference>
<evidence type="ECO:0000256" key="2">
    <source>
        <dbReference type="SAM" id="MobiDB-lite"/>
    </source>
</evidence>
<dbReference type="Gene3D" id="1.20.900.10">
    <property type="entry name" value="Dbl homology (DH) domain"/>
    <property type="match status" value="1"/>
</dbReference>
<dbReference type="Proteomes" id="UP000593567">
    <property type="component" value="Unassembled WGS sequence"/>
</dbReference>
<feature type="compositionally biased region" description="Basic and acidic residues" evidence="2">
    <location>
        <begin position="732"/>
        <end position="742"/>
    </location>
</feature>
<dbReference type="InterPro" id="IPR055251">
    <property type="entry name" value="SOS1_NGEF_PH"/>
</dbReference>
<evidence type="ECO:0000256" key="1">
    <source>
        <dbReference type="ARBA" id="ARBA00022658"/>
    </source>
</evidence>
<gene>
    <name evidence="4" type="ORF">EB796_019794</name>
</gene>
<dbReference type="InterPro" id="IPR051336">
    <property type="entry name" value="RhoGEF_Guanine_NuclExch_SF"/>
</dbReference>
<dbReference type="SUPFAM" id="SSF50729">
    <property type="entry name" value="PH domain-like"/>
    <property type="match status" value="1"/>
</dbReference>
<feature type="compositionally biased region" description="Polar residues" evidence="2">
    <location>
        <begin position="173"/>
        <end position="186"/>
    </location>
</feature>
<dbReference type="PANTHER" id="PTHR22826">
    <property type="entry name" value="RHO GUANINE EXCHANGE FACTOR-RELATED"/>
    <property type="match status" value="1"/>
</dbReference>
<sequence>MVPRNRVVTSRNRSSCGASLPHSVGRSYSAVQRASLTDSLHLERHGFSSSLVLQNQPFRNEEQFVSASVTDAPIPPRRRTKRAKSAVSSQYRPQSLHSHFVKDRGVDTTYLNSGERYDKVFGDENVDSLSSTSQAVDSNSAVDSDSAMESDLTDVNLFNINDAAVVSKKCVLSTKSQNSSMQSNAEDTPRKLDSPDFIHRNFWSMDYNKQLAAGCDLKPNNSKLSTSQTYENNLLRPNNNTNEVNINKHPLHSSNLLLPMQQRSDQATTKNFSGNSSVSLSITAIQELCAQVIEWIREVGDVYLSTHTHDSGDENEADRLLKEHREFVESEMKEKAGKVAYLKEVAAHMLEHDNSHRDGIRQWLEAVDKRFREFTDSIDTYKKQLELTLGIQNVQPRDNINSNCHKDKMQHREINEEKRKSARKREFIMAELLQTERAYVKDLEECVNYYLKDMKNTPADELPAGIVGQHPVIFGNIEEIYQFHKCTFLQELEKYESLPEDVGHNFVTWAEKFSMYVTYCKNKTESTKVLMAHAGSYFDKVQSKYELNGSIQSYLIKPVQRITKYQLLLKDLMACCDEGKGEIKDGLDVMLSVPKKANDAVHLSMLEGVQDDLLAWGEVLLQDRFTLWDPKHIIKKGRERQIFLFEDCIVFAKEATEGGKTKYTYKTRLLIAEIGVTEHIEGDQCKFALWTGAVPTMSDTKIILKVYIYILFVSKVLSIAKPGLRSSSRSHASSDRNSRELDSISNTSLDELSFERRGSQNSIGTAVSSDSSSGGNAGNNPNRSSQISN</sequence>
<feature type="region of interest" description="Disordered" evidence="2">
    <location>
        <begin position="173"/>
        <end position="193"/>
    </location>
</feature>
<dbReference type="Pfam" id="PF22697">
    <property type="entry name" value="SOS1_NGEF_PH"/>
    <property type="match status" value="1"/>
</dbReference>
<evidence type="ECO:0000313" key="4">
    <source>
        <dbReference type="EMBL" id="KAF6021900.1"/>
    </source>
</evidence>
<dbReference type="Gene3D" id="1.20.58.60">
    <property type="match status" value="1"/>
</dbReference>
<dbReference type="GO" id="GO:0007411">
    <property type="term" value="P:axon guidance"/>
    <property type="evidence" value="ECO:0007669"/>
    <property type="project" value="TreeGrafter"/>
</dbReference>
<feature type="region of interest" description="Disordered" evidence="2">
    <location>
        <begin position="725"/>
        <end position="789"/>
    </location>
</feature>
<dbReference type="InterPro" id="IPR018159">
    <property type="entry name" value="Spectrin/alpha-actinin"/>
</dbReference>
<feature type="region of interest" description="Disordered" evidence="2">
    <location>
        <begin position="72"/>
        <end position="99"/>
    </location>
</feature>
<dbReference type="SUPFAM" id="SSF46966">
    <property type="entry name" value="Spectrin repeat"/>
    <property type="match status" value="1"/>
</dbReference>
<feature type="domain" description="DH" evidence="3">
    <location>
        <begin position="424"/>
        <end position="600"/>
    </location>
</feature>
<protein>
    <recommendedName>
        <fullName evidence="3">DH domain-containing protein</fullName>
    </recommendedName>
</protein>
<evidence type="ECO:0000259" key="3">
    <source>
        <dbReference type="PROSITE" id="PS50010"/>
    </source>
</evidence>
<dbReference type="CDD" id="cd00160">
    <property type="entry name" value="RhoGEF"/>
    <property type="match status" value="1"/>
</dbReference>
<name>A0A7J7J6N6_BUGNE</name>
<organism evidence="4 5">
    <name type="scientific">Bugula neritina</name>
    <name type="common">Brown bryozoan</name>
    <name type="synonym">Sertularia neritina</name>
    <dbReference type="NCBI Taxonomy" id="10212"/>
    <lineage>
        <taxon>Eukaryota</taxon>
        <taxon>Metazoa</taxon>
        <taxon>Spiralia</taxon>
        <taxon>Lophotrochozoa</taxon>
        <taxon>Bryozoa</taxon>
        <taxon>Gymnolaemata</taxon>
        <taxon>Cheilostomatida</taxon>
        <taxon>Flustrina</taxon>
        <taxon>Buguloidea</taxon>
        <taxon>Bugulidae</taxon>
        <taxon>Bugula</taxon>
    </lineage>
</organism>
<dbReference type="SMART" id="SM00150">
    <property type="entry name" value="SPEC"/>
    <property type="match status" value="1"/>
</dbReference>
<dbReference type="Pfam" id="PF00435">
    <property type="entry name" value="Spectrin"/>
    <property type="match status" value="1"/>
</dbReference>
<dbReference type="EMBL" id="VXIV02002939">
    <property type="protein sequence ID" value="KAF6021900.1"/>
    <property type="molecule type" value="Genomic_DNA"/>
</dbReference>
<dbReference type="PROSITE" id="PS50010">
    <property type="entry name" value="DH_2"/>
    <property type="match status" value="1"/>
</dbReference>
<dbReference type="InterPro" id="IPR011993">
    <property type="entry name" value="PH-like_dom_sf"/>
</dbReference>
<dbReference type="GO" id="GO:0005737">
    <property type="term" value="C:cytoplasm"/>
    <property type="evidence" value="ECO:0007669"/>
    <property type="project" value="TreeGrafter"/>
</dbReference>
<dbReference type="PANTHER" id="PTHR22826:SF106">
    <property type="entry name" value="TRIO, ISOFORM A"/>
    <property type="match status" value="1"/>
</dbReference>
<keyword evidence="1" id="KW-0344">Guanine-nucleotide releasing factor</keyword>
<dbReference type="InterPro" id="IPR000219">
    <property type="entry name" value="DH_dom"/>
</dbReference>
<evidence type="ECO:0000313" key="5">
    <source>
        <dbReference type="Proteomes" id="UP000593567"/>
    </source>
</evidence>
<dbReference type="GO" id="GO:0005085">
    <property type="term" value="F:guanyl-nucleotide exchange factor activity"/>
    <property type="evidence" value="ECO:0007669"/>
    <property type="project" value="UniProtKB-KW"/>
</dbReference>
<dbReference type="AlphaFoldDB" id="A0A7J7J6N6"/>
<feature type="compositionally biased region" description="Polar residues" evidence="2">
    <location>
        <begin position="86"/>
        <end position="97"/>
    </location>
</feature>
<feature type="region of interest" description="Disordered" evidence="2">
    <location>
        <begin position="1"/>
        <end position="22"/>
    </location>
</feature>
<comment type="caution">
    <text evidence="4">The sequence shown here is derived from an EMBL/GenBank/DDBJ whole genome shotgun (WGS) entry which is preliminary data.</text>
</comment>
<keyword evidence="5" id="KW-1185">Reference proteome</keyword>
<dbReference type="InterPro" id="IPR002017">
    <property type="entry name" value="Spectrin_repeat"/>
</dbReference>
<dbReference type="SMART" id="SM00325">
    <property type="entry name" value="RhoGEF"/>
    <property type="match status" value="1"/>
</dbReference>
<feature type="compositionally biased region" description="Low complexity" evidence="2">
    <location>
        <begin position="1"/>
        <end position="15"/>
    </location>
</feature>